<dbReference type="InterPro" id="IPR032816">
    <property type="entry name" value="VTT_dom"/>
</dbReference>
<gene>
    <name evidence="8" type="ordered locus">Sfum_2237</name>
</gene>
<evidence type="ECO:0000313" key="8">
    <source>
        <dbReference type="EMBL" id="ABK17919.1"/>
    </source>
</evidence>
<dbReference type="Proteomes" id="UP000001784">
    <property type="component" value="Chromosome"/>
</dbReference>
<dbReference type="InParanoid" id="A0LKG7"/>
<dbReference type="EMBL" id="CP000478">
    <property type="protein sequence ID" value="ABK17919.1"/>
    <property type="molecule type" value="Genomic_DNA"/>
</dbReference>
<dbReference type="STRING" id="335543.Sfum_2237"/>
<keyword evidence="2 6" id="KW-1003">Cell membrane</keyword>
<accession>A0LKG7</accession>
<dbReference type="AlphaFoldDB" id="A0LKG7"/>
<keyword evidence="3 6" id="KW-0812">Transmembrane</keyword>
<dbReference type="RefSeq" id="WP_011699088.1">
    <property type="nucleotide sequence ID" value="NC_008554.1"/>
</dbReference>
<evidence type="ECO:0000256" key="5">
    <source>
        <dbReference type="ARBA" id="ARBA00023136"/>
    </source>
</evidence>
<keyword evidence="4 6" id="KW-1133">Transmembrane helix</keyword>
<dbReference type="eggNOG" id="COG0398">
    <property type="taxonomic scope" value="Bacteria"/>
</dbReference>
<dbReference type="GO" id="GO:0005886">
    <property type="term" value="C:plasma membrane"/>
    <property type="evidence" value="ECO:0007669"/>
    <property type="project" value="UniProtKB-SubCell"/>
</dbReference>
<feature type="domain" description="VTT" evidence="7">
    <location>
        <begin position="73"/>
        <end position="191"/>
    </location>
</feature>
<dbReference type="PANTHER" id="PTHR12677">
    <property type="entry name" value="GOLGI APPARATUS MEMBRANE PROTEIN TVP38-RELATED"/>
    <property type="match status" value="1"/>
</dbReference>
<evidence type="ECO:0000313" key="9">
    <source>
        <dbReference type="Proteomes" id="UP000001784"/>
    </source>
</evidence>
<feature type="transmembrane region" description="Helical" evidence="6">
    <location>
        <begin position="173"/>
        <end position="192"/>
    </location>
</feature>
<evidence type="ECO:0000256" key="6">
    <source>
        <dbReference type="RuleBase" id="RU366058"/>
    </source>
</evidence>
<dbReference type="PANTHER" id="PTHR12677:SF59">
    <property type="entry name" value="GOLGI APPARATUS MEMBRANE PROTEIN TVP38-RELATED"/>
    <property type="match status" value="1"/>
</dbReference>
<dbReference type="Pfam" id="PF09335">
    <property type="entry name" value="VTT_dom"/>
    <property type="match status" value="1"/>
</dbReference>
<comment type="subcellular location">
    <subcellularLocation>
        <location evidence="1 6">Cell membrane</location>
        <topology evidence="1 6">Multi-pass membrane protein</topology>
    </subcellularLocation>
</comment>
<dbReference type="FunCoup" id="A0LKG7">
    <property type="interactions" value="167"/>
</dbReference>
<proteinExistence type="inferred from homology"/>
<evidence type="ECO:0000256" key="4">
    <source>
        <dbReference type="ARBA" id="ARBA00022989"/>
    </source>
</evidence>
<protein>
    <recommendedName>
        <fullName evidence="6">TVP38/TMEM64 family membrane protein</fullName>
    </recommendedName>
</protein>
<dbReference type="InterPro" id="IPR015414">
    <property type="entry name" value="TMEM64"/>
</dbReference>
<keyword evidence="5 6" id="KW-0472">Membrane</keyword>
<evidence type="ECO:0000259" key="7">
    <source>
        <dbReference type="Pfam" id="PF09335"/>
    </source>
</evidence>
<comment type="similarity">
    <text evidence="6">Belongs to the TVP38/TMEM64 family.</text>
</comment>
<feature type="transmembrane region" description="Helical" evidence="6">
    <location>
        <begin position="20"/>
        <end position="39"/>
    </location>
</feature>
<feature type="transmembrane region" description="Helical" evidence="6">
    <location>
        <begin position="98"/>
        <end position="118"/>
    </location>
</feature>
<evidence type="ECO:0000256" key="3">
    <source>
        <dbReference type="ARBA" id="ARBA00022692"/>
    </source>
</evidence>
<organism evidence="8 9">
    <name type="scientific">Syntrophobacter fumaroxidans (strain DSM 10017 / MPOB)</name>
    <dbReference type="NCBI Taxonomy" id="335543"/>
    <lineage>
        <taxon>Bacteria</taxon>
        <taxon>Pseudomonadati</taxon>
        <taxon>Thermodesulfobacteriota</taxon>
        <taxon>Syntrophobacteria</taxon>
        <taxon>Syntrophobacterales</taxon>
        <taxon>Syntrophobacteraceae</taxon>
        <taxon>Syntrophobacter</taxon>
    </lineage>
</organism>
<dbReference type="HOGENOM" id="CLU_038944_3_2_7"/>
<keyword evidence="9" id="KW-1185">Reference proteome</keyword>
<sequence length="266" mass="28804" precursor="true">MKNHTWKLSNVDFQKYGSRILLACLLFAAVAVSLFFLPVKKYVLEVLEWTRHLGPLGPLVVVLSFLVACVLPIPGSILAMGSGFLFGPFGGTATAATGCTLGACFAFILGRTIARSWVERRIAASVRLSAFDETLGDHGFKIIMLMRLSSVFPFVPLSYALGATRVSFRDHAIASAIGMFPIVAAYAYIGSAAGNLADVISGRTLMGNPQQFLYWGGLGVILVVVFLLIRYAGRAFRVAAGRARAVEDGADGMGRYEARREDRDWL</sequence>
<evidence type="ECO:0000256" key="1">
    <source>
        <dbReference type="ARBA" id="ARBA00004651"/>
    </source>
</evidence>
<reference evidence="8 9" key="1">
    <citation type="submission" date="2006-10" db="EMBL/GenBank/DDBJ databases">
        <title>Complete sequence of Syntrophobacter fumaroxidans MPOB.</title>
        <authorList>
            <consortium name="US DOE Joint Genome Institute"/>
            <person name="Copeland A."/>
            <person name="Lucas S."/>
            <person name="Lapidus A."/>
            <person name="Barry K."/>
            <person name="Detter J.C."/>
            <person name="Glavina del Rio T."/>
            <person name="Hammon N."/>
            <person name="Israni S."/>
            <person name="Pitluck S."/>
            <person name="Goltsman E.G."/>
            <person name="Martinez M."/>
            <person name="Schmutz J."/>
            <person name="Larimer F."/>
            <person name="Land M."/>
            <person name="Hauser L."/>
            <person name="Kyrpides N."/>
            <person name="Kim E."/>
            <person name="Boone D.R."/>
            <person name="Brockman F."/>
            <person name="Culley D."/>
            <person name="Ferry J."/>
            <person name="Gunsalus R."/>
            <person name="McInerney M.J."/>
            <person name="Morrison M."/>
            <person name="Plugge C."/>
            <person name="Rohlin L."/>
            <person name="Scholten J."/>
            <person name="Sieber J."/>
            <person name="Stams A.J.M."/>
            <person name="Worm P."/>
            <person name="Henstra A.M."/>
            <person name="Richardson P."/>
        </authorList>
    </citation>
    <scope>NUCLEOTIDE SEQUENCE [LARGE SCALE GENOMIC DNA]</scope>
    <source>
        <strain evidence="9">DSM 10017 / MPOB</strain>
    </source>
</reference>
<name>A0LKG7_SYNFM</name>
<feature type="transmembrane region" description="Helical" evidence="6">
    <location>
        <begin position="59"/>
        <end position="86"/>
    </location>
</feature>
<evidence type="ECO:0000256" key="2">
    <source>
        <dbReference type="ARBA" id="ARBA00022475"/>
    </source>
</evidence>
<dbReference type="KEGG" id="sfu:Sfum_2237"/>
<feature type="transmembrane region" description="Helical" evidence="6">
    <location>
        <begin position="212"/>
        <end position="232"/>
    </location>
</feature>